<keyword evidence="2" id="KW-1185">Reference proteome</keyword>
<protein>
    <submittedName>
        <fullName evidence="1">Glycosyltransferase</fullName>
    </submittedName>
</protein>
<name>A0A7G7MLY8_9PSEU</name>
<sequence>MPPLKIFACTSYGPHTALTGGRLRRDNVLAALVRRGHTIDRLDVPARPGVRSALAAGRLALTSSFRDRARRADVVLLGDVFCLPMMPVLRQIGCKTVVDLVDSPYRLVGAAPRVTVGQWVSASAQAAQLLPVMQGLLPMADGVTYISAEDRDVDAARVCALPPALVVPNGVQSDLFDVTLTTPPDEGYLAWLADWTYAPNRESYAWFVDEVAPLLSDDVLTKVRTFGAGDPRRSRNGDENGQRVHRLVTHAGFVDPLSAVYNGARGIVAPVVRGAGVNNKVLEPLAVGRPVVTTAVGTRGLPPTITAHLRVGATGDGFASAMLDLLAKPFDEAEAFSARTAVASLSWDTAGEAMEGALHAALAVANPV</sequence>
<dbReference type="RefSeq" id="WP_185720625.1">
    <property type="nucleotide sequence ID" value="NZ_BAAAWI010000001.1"/>
</dbReference>
<dbReference type="AlphaFoldDB" id="A0A7G7MLY8"/>
<accession>A0A7G7MLY8</accession>
<dbReference type="EMBL" id="CP060131">
    <property type="protein sequence ID" value="QNG53799.1"/>
    <property type="molecule type" value="Genomic_DNA"/>
</dbReference>
<proteinExistence type="predicted"/>
<dbReference type="KEGG" id="ppel:H6H00_07670"/>
<organism evidence="1 2">
    <name type="scientific">Pseudonocardia petroleophila</name>
    <dbReference type="NCBI Taxonomy" id="37331"/>
    <lineage>
        <taxon>Bacteria</taxon>
        <taxon>Bacillati</taxon>
        <taxon>Actinomycetota</taxon>
        <taxon>Actinomycetes</taxon>
        <taxon>Pseudonocardiales</taxon>
        <taxon>Pseudonocardiaceae</taxon>
        <taxon>Pseudonocardia</taxon>
    </lineage>
</organism>
<gene>
    <name evidence="1" type="ORF">H6H00_07670</name>
</gene>
<reference evidence="1 2" key="1">
    <citation type="submission" date="2020-08" db="EMBL/GenBank/DDBJ databases">
        <authorList>
            <person name="Mo P."/>
        </authorList>
    </citation>
    <scope>NUCLEOTIDE SEQUENCE [LARGE SCALE GENOMIC DNA]</scope>
    <source>
        <strain evidence="1 2">CGMCC 4.1532</strain>
    </source>
</reference>
<dbReference type="Pfam" id="PF13692">
    <property type="entry name" value="Glyco_trans_1_4"/>
    <property type="match status" value="1"/>
</dbReference>
<dbReference type="SUPFAM" id="SSF53756">
    <property type="entry name" value="UDP-Glycosyltransferase/glycogen phosphorylase"/>
    <property type="match status" value="1"/>
</dbReference>
<dbReference type="Gene3D" id="3.40.50.2000">
    <property type="entry name" value="Glycogen Phosphorylase B"/>
    <property type="match status" value="2"/>
</dbReference>
<dbReference type="Proteomes" id="UP000515728">
    <property type="component" value="Chromosome"/>
</dbReference>
<evidence type="ECO:0000313" key="1">
    <source>
        <dbReference type="EMBL" id="QNG53799.1"/>
    </source>
</evidence>
<evidence type="ECO:0000313" key="2">
    <source>
        <dbReference type="Proteomes" id="UP000515728"/>
    </source>
</evidence>